<dbReference type="InterPro" id="IPR001320">
    <property type="entry name" value="Iontro_rcpt_C"/>
</dbReference>
<dbReference type="PANTHER" id="PTHR35936">
    <property type="entry name" value="MEMBRANE-BOUND LYTIC MUREIN TRANSGLYCOSYLASE F"/>
    <property type="match status" value="1"/>
</dbReference>
<feature type="chain" id="PRO_5018114004" evidence="5">
    <location>
        <begin position="24"/>
        <end position="261"/>
    </location>
</feature>
<dbReference type="EMBL" id="QKOD01000017">
    <property type="protein sequence ID" value="RNJ41584.1"/>
    <property type="molecule type" value="Genomic_DNA"/>
</dbReference>
<dbReference type="PANTHER" id="PTHR35936:SF19">
    <property type="entry name" value="AMINO-ACID-BINDING PROTEIN YXEM-RELATED"/>
    <property type="match status" value="1"/>
</dbReference>
<dbReference type="SMART" id="SM00062">
    <property type="entry name" value="PBPb"/>
    <property type="match status" value="1"/>
</dbReference>
<dbReference type="InterPro" id="IPR018313">
    <property type="entry name" value="SBP_3_CS"/>
</dbReference>
<evidence type="ECO:0000313" key="8">
    <source>
        <dbReference type="EMBL" id="RNJ41584.1"/>
    </source>
</evidence>
<evidence type="ECO:0000256" key="5">
    <source>
        <dbReference type="SAM" id="SignalP"/>
    </source>
</evidence>
<proteinExistence type="inferred from homology"/>
<dbReference type="FunFam" id="3.40.190.10:FF:000002">
    <property type="entry name" value="Glutamine ABC transporter periplasmic protein"/>
    <property type="match status" value="1"/>
</dbReference>
<dbReference type="Pfam" id="PF00497">
    <property type="entry name" value="SBP_bac_3"/>
    <property type="match status" value="1"/>
</dbReference>
<evidence type="ECO:0000256" key="2">
    <source>
        <dbReference type="ARBA" id="ARBA00010333"/>
    </source>
</evidence>
<name>A0A3M9X0N8_9HYPH</name>
<comment type="subcellular location">
    <subcellularLocation>
        <location evidence="1">Cell envelope</location>
    </subcellularLocation>
</comment>
<dbReference type="AlphaFoldDB" id="A0A3M9X0N8"/>
<dbReference type="Proteomes" id="UP000275436">
    <property type="component" value="Unassembled WGS sequence"/>
</dbReference>
<evidence type="ECO:0000259" key="6">
    <source>
        <dbReference type="SMART" id="SM00062"/>
    </source>
</evidence>
<reference evidence="8 9" key="1">
    <citation type="journal article" date="2018" name="Mol. Plant Microbe Interact.">
        <title>Taxonomically Different Co-Microsymbionts of a Relict Legume, Oxytropis popoviana, Have Complementary Sets of Symbiotic Genes and Together Increase the Efficiency of Plant Nodulation.</title>
        <authorList>
            <person name="Safronova V."/>
            <person name="Belimov A."/>
            <person name="Sazanova A."/>
            <person name="Chirak E."/>
            <person name="Verkhozina A."/>
            <person name="Kuznetsova I."/>
            <person name="Andronov E."/>
            <person name="Puhalsky J."/>
            <person name="Tikhonovich I."/>
        </authorList>
    </citation>
    <scope>NUCLEOTIDE SEQUENCE [LARGE SCALE GENOMIC DNA]</scope>
    <source>
        <strain evidence="8 9">Opo-235</strain>
    </source>
</reference>
<evidence type="ECO:0000313" key="9">
    <source>
        <dbReference type="Proteomes" id="UP000275436"/>
    </source>
</evidence>
<dbReference type="GO" id="GO:0030313">
    <property type="term" value="C:cell envelope"/>
    <property type="evidence" value="ECO:0007669"/>
    <property type="project" value="UniProtKB-SubCell"/>
</dbReference>
<dbReference type="PROSITE" id="PS01039">
    <property type="entry name" value="SBP_BACTERIAL_3"/>
    <property type="match status" value="1"/>
</dbReference>
<sequence length="261" mass="28053">MRIALRIALAASAALLTLGVAQAQEKTLRIGTEGAYPPFNNLTSDGKLVGFDIDIAQALCDQMKVKCTFVAQDWDGIIPALQAGKFDAIVASMSITPERKEKVDFTHKYYNTPSALAVPKDSTLKGVTKADLAGKTIGVATTTTHFNYASKTYTDSTVKGYPSSPEEQADLANGRLDAIEDDIVVLQQWLDSPDGACCKILGQPSPQPVEIFGPGAGIAVRKGETDLVNKLNEAIDAIRANGKYKEINDKYFKFDVFGAES</sequence>
<dbReference type="OMA" id="FSEEPYG"/>
<comment type="similarity">
    <text evidence="2 4">Belongs to the bacterial solute-binding protein 3 family.</text>
</comment>
<dbReference type="Gene3D" id="3.40.190.10">
    <property type="entry name" value="Periplasmic binding protein-like II"/>
    <property type="match status" value="2"/>
</dbReference>
<dbReference type="GO" id="GO:0015276">
    <property type="term" value="F:ligand-gated monoatomic ion channel activity"/>
    <property type="evidence" value="ECO:0007669"/>
    <property type="project" value="InterPro"/>
</dbReference>
<dbReference type="GO" id="GO:0016020">
    <property type="term" value="C:membrane"/>
    <property type="evidence" value="ECO:0007669"/>
    <property type="project" value="InterPro"/>
</dbReference>
<dbReference type="SUPFAM" id="SSF53850">
    <property type="entry name" value="Periplasmic binding protein-like II"/>
    <property type="match status" value="1"/>
</dbReference>
<dbReference type="InterPro" id="IPR001638">
    <property type="entry name" value="Solute-binding_3/MltF_N"/>
</dbReference>
<gene>
    <name evidence="8" type="ORF">DNR46_32630</name>
</gene>
<dbReference type="RefSeq" id="WP_010909469.1">
    <property type="nucleotide sequence ID" value="NZ_QKOD01000017.1"/>
</dbReference>
<accession>A0A3M9X0N8</accession>
<organism evidence="8 9">
    <name type="scientific">Mesorhizobium japonicum</name>
    <dbReference type="NCBI Taxonomy" id="2066070"/>
    <lineage>
        <taxon>Bacteria</taxon>
        <taxon>Pseudomonadati</taxon>
        <taxon>Pseudomonadota</taxon>
        <taxon>Alphaproteobacteria</taxon>
        <taxon>Hyphomicrobiales</taxon>
        <taxon>Phyllobacteriaceae</taxon>
        <taxon>Mesorhizobium</taxon>
    </lineage>
</organism>
<comment type="caution">
    <text evidence="8">The sequence shown here is derived from an EMBL/GenBank/DDBJ whole genome shotgun (WGS) entry which is preliminary data.</text>
</comment>
<protein>
    <submittedName>
        <fullName evidence="8">Amino acid ABC transporter</fullName>
    </submittedName>
</protein>
<dbReference type="CDD" id="cd13702">
    <property type="entry name" value="PBP2_mlr5654_like"/>
    <property type="match status" value="1"/>
</dbReference>
<feature type="domain" description="Solute-binding protein family 3/N-terminal" evidence="6">
    <location>
        <begin position="27"/>
        <end position="255"/>
    </location>
</feature>
<feature type="signal peptide" evidence="5">
    <location>
        <begin position="1"/>
        <end position="23"/>
    </location>
</feature>
<feature type="domain" description="Ionotropic glutamate receptor C-terminal" evidence="7">
    <location>
        <begin position="27"/>
        <end position="254"/>
    </location>
</feature>
<dbReference type="SMART" id="SM00079">
    <property type="entry name" value="PBPe"/>
    <property type="match status" value="1"/>
</dbReference>
<evidence type="ECO:0000256" key="3">
    <source>
        <dbReference type="ARBA" id="ARBA00022729"/>
    </source>
</evidence>
<evidence type="ECO:0000259" key="7">
    <source>
        <dbReference type="SMART" id="SM00079"/>
    </source>
</evidence>
<evidence type="ECO:0000256" key="4">
    <source>
        <dbReference type="RuleBase" id="RU003744"/>
    </source>
</evidence>
<evidence type="ECO:0000256" key="1">
    <source>
        <dbReference type="ARBA" id="ARBA00004196"/>
    </source>
</evidence>
<keyword evidence="3 5" id="KW-0732">Signal</keyword>